<dbReference type="PROSITE" id="PS50908">
    <property type="entry name" value="RWD"/>
    <property type="match status" value="1"/>
</dbReference>
<protein>
    <submittedName>
        <fullName evidence="2">42474_t:CDS:1</fullName>
    </submittedName>
</protein>
<gene>
    <name evidence="2" type="ORF">GMARGA_LOCUS10413</name>
</gene>
<evidence type="ECO:0000313" key="2">
    <source>
        <dbReference type="EMBL" id="CAG8670871.1"/>
    </source>
</evidence>
<evidence type="ECO:0000313" key="3">
    <source>
        <dbReference type="Proteomes" id="UP000789901"/>
    </source>
</evidence>
<dbReference type="Pfam" id="PF16543">
    <property type="entry name" value="DFRP_C"/>
    <property type="match status" value="1"/>
</dbReference>
<dbReference type="SUPFAM" id="SSF54495">
    <property type="entry name" value="UBC-like"/>
    <property type="match status" value="1"/>
</dbReference>
<dbReference type="InterPro" id="IPR040213">
    <property type="entry name" value="GIR2-like"/>
</dbReference>
<dbReference type="InterPro" id="IPR032378">
    <property type="entry name" value="ZC3H15/TMA46_C"/>
</dbReference>
<dbReference type="EMBL" id="CAJVQB010005833">
    <property type="protein sequence ID" value="CAG8670871.1"/>
    <property type="molecule type" value="Genomic_DNA"/>
</dbReference>
<dbReference type="CDD" id="cd23823">
    <property type="entry name" value="RWD_GCN2"/>
    <property type="match status" value="1"/>
</dbReference>
<dbReference type="SMART" id="SM00591">
    <property type="entry name" value="RWD"/>
    <property type="match status" value="1"/>
</dbReference>
<dbReference type="Proteomes" id="UP000789901">
    <property type="component" value="Unassembled WGS sequence"/>
</dbReference>
<name>A0ABN7UU12_GIGMA</name>
<dbReference type="Pfam" id="PF05773">
    <property type="entry name" value="RWD"/>
    <property type="match status" value="1"/>
</dbReference>
<organism evidence="2 3">
    <name type="scientific">Gigaspora margarita</name>
    <dbReference type="NCBI Taxonomy" id="4874"/>
    <lineage>
        <taxon>Eukaryota</taxon>
        <taxon>Fungi</taxon>
        <taxon>Fungi incertae sedis</taxon>
        <taxon>Mucoromycota</taxon>
        <taxon>Glomeromycotina</taxon>
        <taxon>Glomeromycetes</taxon>
        <taxon>Diversisporales</taxon>
        <taxon>Gigasporaceae</taxon>
        <taxon>Gigaspora</taxon>
    </lineage>
</organism>
<comment type="caution">
    <text evidence="2">The sequence shown here is derived from an EMBL/GenBank/DDBJ whole genome shotgun (WGS) entry which is preliminary data.</text>
</comment>
<dbReference type="Gene3D" id="3.10.110.10">
    <property type="entry name" value="Ubiquitin Conjugating Enzyme"/>
    <property type="match status" value="1"/>
</dbReference>
<evidence type="ECO:0000259" key="1">
    <source>
        <dbReference type="PROSITE" id="PS50908"/>
    </source>
</evidence>
<feature type="domain" description="RWD" evidence="1">
    <location>
        <begin position="7"/>
        <end position="110"/>
    </location>
</feature>
<accession>A0ABN7UU12</accession>
<dbReference type="Gene3D" id="6.20.400.10">
    <property type="match status" value="1"/>
</dbReference>
<reference evidence="2 3" key="1">
    <citation type="submission" date="2021-06" db="EMBL/GenBank/DDBJ databases">
        <authorList>
            <person name="Kallberg Y."/>
            <person name="Tangrot J."/>
            <person name="Rosling A."/>
        </authorList>
    </citation>
    <scope>NUCLEOTIDE SEQUENCE [LARGE SCALE GENOMIC DNA]</scope>
    <source>
        <strain evidence="2 3">120-4 pot B 10/14</strain>
    </source>
</reference>
<proteinExistence type="predicted"/>
<sequence>HKEEQEQELEVLKSIYPDELEELGDGEFRITINPDEQDSSAPLVVGLRIKYTPTYPEEIPEMSLEILEGLLENNEHDKFCNDLMNMAQDSIGMAMVFTLLSSLKDSLTTFVIERQEQRRQAEEDRIRKEIEAENAKFQGTKVTIASFLEWKENFEREITEKEKATKSLAVLKKEEMKKHKLTGRQLFEQDEALAKSDVTFMEEGDVTVDISLFERELDIESEEEENSVIDLVRSSAD</sequence>
<dbReference type="InterPro" id="IPR016135">
    <property type="entry name" value="UBQ-conjugating_enzyme/RWD"/>
</dbReference>
<dbReference type="PANTHER" id="PTHR12292">
    <property type="entry name" value="RWD DOMAIN-CONTAINING PROTEIN"/>
    <property type="match status" value="1"/>
</dbReference>
<dbReference type="InterPro" id="IPR006575">
    <property type="entry name" value="RWD_dom"/>
</dbReference>
<feature type="non-terminal residue" evidence="2">
    <location>
        <position position="1"/>
    </location>
</feature>
<keyword evidence="3" id="KW-1185">Reference proteome</keyword>